<reference evidence="2" key="2">
    <citation type="journal article" date="2015" name="Data Brief">
        <title>Shoot transcriptome of the giant reed, Arundo donax.</title>
        <authorList>
            <person name="Barrero R.A."/>
            <person name="Guerrero F.D."/>
            <person name="Moolhuijzen P."/>
            <person name="Goolsby J.A."/>
            <person name="Tidwell J."/>
            <person name="Bellgard S.E."/>
            <person name="Bellgard M.I."/>
        </authorList>
    </citation>
    <scope>NUCLEOTIDE SEQUENCE</scope>
    <source>
        <tissue evidence="2">Shoot tissue taken approximately 20 cm above the soil surface</tissue>
    </source>
</reference>
<evidence type="ECO:0000256" key="1">
    <source>
        <dbReference type="SAM" id="Phobius"/>
    </source>
</evidence>
<keyword evidence="1" id="KW-1133">Transmembrane helix</keyword>
<proteinExistence type="predicted"/>
<keyword evidence="1" id="KW-0472">Membrane</keyword>
<dbReference type="EMBL" id="GBRH01181566">
    <property type="protein sequence ID" value="JAE16330.1"/>
    <property type="molecule type" value="Transcribed_RNA"/>
</dbReference>
<feature type="transmembrane region" description="Helical" evidence="1">
    <location>
        <begin position="42"/>
        <end position="62"/>
    </location>
</feature>
<dbReference type="AlphaFoldDB" id="A0A0A9FTZ2"/>
<organism evidence="2">
    <name type="scientific">Arundo donax</name>
    <name type="common">Giant reed</name>
    <name type="synonym">Donax arundinaceus</name>
    <dbReference type="NCBI Taxonomy" id="35708"/>
    <lineage>
        <taxon>Eukaryota</taxon>
        <taxon>Viridiplantae</taxon>
        <taxon>Streptophyta</taxon>
        <taxon>Embryophyta</taxon>
        <taxon>Tracheophyta</taxon>
        <taxon>Spermatophyta</taxon>
        <taxon>Magnoliopsida</taxon>
        <taxon>Liliopsida</taxon>
        <taxon>Poales</taxon>
        <taxon>Poaceae</taxon>
        <taxon>PACMAD clade</taxon>
        <taxon>Arundinoideae</taxon>
        <taxon>Arundineae</taxon>
        <taxon>Arundo</taxon>
    </lineage>
</organism>
<name>A0A0A9FTZ2_ARUDO</name>
<protein>
    <submittedName>
        <fullName evidence="2">Uncharacterized protein</fullName>
    </submittedName>
</protein>
<keyword evidence="1" id="KW-0812">Transmembrane</keyword>
<accession>A0A0A9FTZ2</accession>
<evidence type="ECO:0000313" key="2">
    <source>
        <dbReference type="EMBL" id="JAE16330.1"/>
    </source>
</evidence>
<reference evidence="2" key="1">
    <citation type="submission" date="2014-09" db="EMBL/GenBank/DDBJ databases">
        <authorList>
            <person name="Magalhaes I.L.F."/>
            <person name="Oliveira U."/>
            <person name="Santos F.R."/>
            <person name="Vidigal T.H.D.A."/>
            <person name="Brescovit A.D."/>
            <person name="Santos A.J."/>
        </authorList>
    </citation>
    <scope>NUCLEOTIDE SEQUENCE</scope>
    <source>
        <tissue evidence="2">Shoot tissue taken approximately 20 cm above the soil surface</tissue>
    </source>
</reference>
<sequence>MTVICCILYCNGVKYRMFMFMCAVHCHFNSIQNEMKKFYRSLSLTFLSVFFFLLKAPVLLILDSIEYLCKFDHCICILVFSYLHLFFARCTSPPIYGIHSIFFVI</sequence>